<dbReference type="Pfam" id="PF13692">
    <property type="entry name" value="Glyco_trans_1_4"/>
    <property type="match status" value="1"/>
</dbReference>
<dbReference type="EC" id="2.4.-.-" evidence="1"/>
<dbReference type="SUPFAM" id="SSF53756">
    <property type="entry name" value="UDP-Glycosyltransferase/glycogen phosphorylase"/>
    <property type="match status" value="1"/>
</dbReference>
<keyword evidence="2" id="KW-1185">Reference proteome</keyword>
<sequence length="374" mass="42930">MKYTGVYWMGPVLDMGGYGNVSRNFIKTLETMNIPVQIHPIGPDHAEIGEQTKQWLQRLSTPKIGDRVVFIRHGLPPLFREHFHVPNVARQIGVTLFETDRLPSGWAAEANLMDEIWVPSRFNYETFSRSGVNPSKLKIVPYPIDVTKYYPGKPYQQLIFSPPIRSFVFLYVFGFDYRKGYQMLIQAFCEEFSPAEDVSLILKVYLHSGYKRGFAAKEILSLIPPGRYKNQIVLITTPFSEENLINLYQSSDVYISMDRASGWGMPAMEMMSLGKPVISINWGGATEFMNESNSFLIETEKNLVPVDEKLQRERPDYYLNHRWADVSIANVRKTMREAYENKSRREALARKAASDIHLNFSPASIGMIISRLFS</sequence>
<dbReference type="PANTHER" id="PTHR46656">
    <property type="entry name" value="PUTATIVE-RELATED"/>
    <property type="match status" value="1"/>
</dbReference>
<dbReference type="Gene3D" id="3.40.50.2000">
    <property type="entry name" value="Glycogen Phosphorylase B"/>
    <property type="match status" value="1"/>
</dbReference>
<keyword evidence="1" id="KW-0808">Transferase</keyword>
<dbReference type="CDD" id="cd03801">
    <property type="entry name" value="GT4_PimA-like"/>
    <property type="match status" value="1"/>
</dbReference>
<reference evidence="2" key="1">
    <citation type="journal article" date="2019" name="Int. J. Syst. Evol. Microbiol.">
        <title>The Global Catalogue of Microorganisms (GCM) 10K type strain sequencing project: providing services to taxonomists for standard genome sequencing and annotation.</title>
        <authorList>
            <consortium name="The Broad Institute Genomics Platform"/>
            <consortium name="The Broad Institute Genome Sequencing Center for Infectious Disease"/>
            <person name="Wu L."/>
            <person name="Ma J."/>
        </authorList>
    </citation>
    <scope>NUCLEOTIDE SEQUENCE [LARGE SCALE GENOMIC DNA]</scope>
    <source>
        <strain evidence="2">CCUG 57263</strain>
    </source>
</reference>
<keyword evidence="1" id="KW-0328">Glycosyltransferase</keyword>
<dbReference type="EMBL" id="JBHTIU010000043">
    <property type="protein sequence ID" value="MFD0870319.1"/>
    <property type="molecule type" value="Genomic_DNA"/>
</dbReference>
<evidence type="ECO:0000313" key="2">
    <source>
        <dbReference type="Proteomes" id="UP001597120"/>
    </source>
</evidence>
<dbReference type="GO" id="GO:0016757">
    <property type="term" value="F:glycosyltransferase activity"/>
    <property type="evidence" value="ECO:0007669"/>
    <property type="project" value="UniProtKB-KW"/>
</dbReference>
<name>A0ABW3DDK6_9BACL</name>
<organism evidence="1 2">
    <name type="scientific">Paenibacillus residui</name>
    <dbReference type="NCBI Taxonomy" id="629724"/>
    <lineage>
        <taxon>Bacteria</taxon>
        <taxon>Bacillati</taxon>
        <taxon>Bacillota</taxon>
        <taxon>Bacilli</taxon>
        <taxon>Bacillales</taxon>
        <taxon>Paenibacillaceae</taxon>
        <taxon>Paenibacillus</taxon>
    </lineage>
</organism>
<gene>
    <name evidence="1" type="ORF">ACFQ03_14255</name>
</gene>
<dbReference type="PANTHER" id="PTHR46656:SF3">
    <property type="entry name" value="PUTATIVE-RELATED"/>
    <property type="match status" value="1"/>
</dbReference>
<dbReference type="Proteomes" id="UP001597120">
    <property type="component" value="Unassembled WGS sequence"/>
</dbReference>
<proteinExistence type="predicted"/>
<evidence type="ECO:0000313" key="1">
    <source>
        <dbReference type="EMBL" id="MFD0870319.1"/>
    </source>
</evidence>
<comment type="caution">
    <text evidence="1">The sequence shown here is derived from an EMBL/GenBank/DDBJ whole genome shotgun (WGS) entry which is preliminary data.</text>
</comment>
<dbReference type="RefSeq" id="WP_379288932.1">
    <property type="nucleotide sequence ID" value="NZ_JBHTIU010000043.1"/>
</dbReference>
<protein>
    <submittedName>
        <fullName evidence="1">Glycosyltransferase family 4 protein</fullName>
        <ecNumber evidence="1">2.4.-.-</ecNumber>
    </submittedName>
</protein>
<accession>A0ABW3DDK6</accession>